<evidence type="ECO:0000256" key="1">
    <source>
        <dbReference type="ARBA" id="ARBA00001933"/>
    </source>
</evidence>
<evidence type="ECO:0000259" key="6">
    <source>
        <dbReference type="Pfam" id="PF00266"/>
    </source>
</evidence>
<feature type="binding site" evidence="4">
    <location>
        <position position="354"/>
    </location>
    <ligand>
        <name>substrate</name>
    </ligand>
</feature>
<dbReference type="InterPro" id="IPR024169">
    <property type="entry name" value="SP_NH2Trfase/AEP_transaminase"/>
</dbReference>
<protein>
    <submittedName>
        <fullName evidence="7">Alanine--glyoxylate aminotransferase family protein</fullName>
    </submittedName>
</protein>
<evidence type="ECO:0000313" key="7">
    <source>
        <dbReference type="EMBL" id="TVM30829.1"/>
    </source>
</evidence>
<reference evidence="7 8" key="1">
    <citation type="submission" date="2018-06" db="EMBL/GenBank/DDBJ databases">
        <title>Complete genome of Desulfovibrio marinus P48SEP.</title>
        <authorList>
            <person name="Crispim J.S."/>
            <person name="Vidigal P.M.P."/>
            <person name="Silva L.C.F."/>
            <person name="Araujo L.C."/>
            <person name="Laguardia C.N."/>
            <person name="Dias R.S."/>
            <person name="Sousa M.P."/>
            <person name="Paula S.O."/>
            <person name="Silva C."/>
        </authorList>
    </citation>
    <scope>NUCLEOTIDE SEQUENCE [LARGE SCALE GENOMIC DNA]</scope>
    <source>
        <strain evidence="7 8">P48SEP</strain>
    </source>
</reference>
<evidence type="ECO:0000256" key="4">
    <source>
        <dbReference type="PIRSR" id="PIRSR000524-1"/>
    </source>
</evidence>
<evidence type="ECO:0000256" key="2">
    <source>
        <dbReference type="ARBA" id="ARBA00009236"/>
    </source>
</evidence>
<proteinExistence type="inferred from homology"/>
<name>A0A6P1ZC11_9BACT</name>
<dbReference type="InterPro" id="IPR000192">
    <property type="entry name" value="Aminotrans_V_dom"/>
</dbReference>
<dbReference type="InterPro" id="IPR015424">
    <property type="entry name" value="PyrdxlP-dep_Trfase"/>
</dbReference>
<dbReference type="InterPro" id="IPR015422">
    <property type="entry name" value="PyrdxlP-dep_Trfase_small"/>
</dbReference>
<dbReference type="Pfam" id="PF00266">
    <property type="entry name" value="Aminotran_5"/>
    <property type="match status" value="1"/>
</dbReference>
<dbReference type="EMBL" id="QMIF01000019">
    <property type="protein sequence ID" value="TVM30829.1"/>
    <property type="molecule type" value="Genomic_DNA"/>
</dbReference>
<dbReference type="AlphaFoldDB" id="A0A6P1ZC11"/>
<dbReference type="InterPro" id="IPR015421">
    <property type="entry name" value="PyrdxlP-dep_Trfase_major"/>
</dbReference>
<feature type="domain" description="Aminotransferase class V" evidence="6">
    <location>
        <begin position="60"/>
        <end position="310"/>
    </location>
</feature>
<sequence>MNTNDFTDLKLFITGPTYIRPEVRQAGCLPEFGHRDSEAVKRFGSIFTNLATLAGLPEDSDYKVAVINGSGTCAMETAVRSLAGPDDTVLSVSIGAFGDLFHKLAVLNGKRTEALHYEPGQAMDLASLERALDEVKPSLVLLTHNETSTGVTNDVAAAVALVHSRGALAAVDGVSIFGGAPLDLPTMQPDIYLTATQKSLGLPAGFGLAFAGPKAVAKAETVPNKGWITDLTAHLGRAAKLQTLTTPNTSLANQMAVQLDYIINQEGMEKRFARHIAMRDRVHEFVNSLDGFELFAPEGYRSPTVTCVQVPEPLKTVQLKAIKETMRNKGYLFDPGYGKLNTAMEGAGKQPVFRIGHMGDTSMAMVDAFLATLGPVLKEASAG</sequence>
<evidence type="ECO:0000256" key="5">
    <source>
        <dbReference type="PIRSR" id="PIRSR000524-50"/>
    </source>
</evidence>
<dbReference type="RefSeq" id="WP_144307151.1">
    <property type="nucleotide sequence ID" value="NZ_QMIF01000019.1"/>
</dbReference>
<comment type="similarity">
    <text evidence="2">Belongs to the class-V pyridoxal-phosphate-dependent aminotransferase family.</text>
</comment>
<feature type="modified residue" description="N6-(pyridoxal phosphate)lysine" evidence="5">
    <location>
        <position position="198"/>
    </location>
</feature>
<dbReference type="OrthoDB" id="9766472at2"/>
<organism evidence="7 8">
    <name type="scientific">Oceanidesulfovibrio marinus</name>
    <dbReference type="NCBI Taxonomy" id="370038"/>
    <lineage>
        <taxon>Bacteria</taxon>
        <taxon>Pseudomonadati</taxon>
        <taxon>Thermodesulfobacteriota</taxon>
        <taxon>Desulfovibrionia</taxon>
        <taxon>Desulfovibrionales</taxon>
        <taxon>Desulfovibrionaceae</taxon>
        <taxon>Oceanidesulfovibrio</taxon>
    </lineage>
</organism>
<evidence type="ECO:0000256" key="3">
    <source>
        <dbReference type="ARBA" id="ARBA00022898"/>
    </source>
</evidence>
<dbReference type="Proteomes" id="UP000434052">
    <property type="component" value="Unassembled WGS sequence"/>
</dbReference>
<dbReference type="Gene3D" id="3.40.640.10">
    <property type="entry name" value="Type I PLP-dependent aspartate aminotransferase-like (Major domain)"/>
    <property type="match status" value="1"/>
</dbReference>
<dbReference type="Gene3D" id="3.90.1150.10">
    <property type="entry name" value="Aspartate Aminotransferase, domain 1"/>
    <property type="match status" value="1"/>
</dbReference>
<dbReference type="SUPFAM" id="SSF53383">
    <property type="entry name" value="PLP-dependent transferases"/>
    <property type="match status" value="1"/>
</dbReference>
<comment type="caution">
    <text evidence="7">The sequence shown here is derived from an EMBL/GenBank/DDBJ whole genome shotgun (WGS) entry which is preliminary data.</text>
</comment>
<dbReference type="GO" id="GO:0004760">
    <property type="term" value="F:L-serine-pyruvate transaminase activity"/>
    <property type="evidence" value="ECO:0007669"/>
    <property type="project" value="TreeGrafter"/>
</dbReference>
<dbReference type="PANTHER" id="PTHR21152:SF40">
    <property type="entry name" value="ALANINE--GLYOXYLATE AMINOTRANSFERASE"/>
    <property type="match status" value="1"/>
</dbReference>
<comment type="cofactor">
    <cofactor evidence="1 5">
        <name>pyridoxal 5'-phosphate</name>
        <dbReference type="ChEBI" id="CHEBI:597326"/>
    </cofactor>
</comment>
<dbReference type="GO" id="GO:0019265">
    <property type="term" value="P:glycine biosynthetic process, by transamination of glyoxylate"/>
    <property type="evidence" value="ECO:0007669"/>
    <property type="project" value="TreeGrafter"/>
</dbReference>
<evidence type="ECO:0000313" key="8">
    <source>
        <dbReference type="Proteomes" id="UP000434052"/>
    </source>
</evidence>
<accession>A0A6P1ZC11</accession>
<dbReference type="PANTHER" id="PTHR21152">
    <property type="entry name" value="AMINOTRANSFERASE CLASS V"/>
    <property type="match status" value="1"/>
</dbReference>
<keyword evidence="3 5" id="KW-0663">Pyridoxal phosphate</keyword>
<gene>
    <name evidence="7" type="ORF">DQK91_19835</name>
</gene>
<keyword evidence="7" id="KW-0808">Transferase</keyword>
<dbReference type="GO" id="GO:0008453">
    <property type="term" value="F:alanine-glyoxylate transaminase activity"/>
    <property type="evidence" value="ECO:0007669"/>
    <property type="project" value="TreeGrafter"/>
</dbReference>
<dbReference type="PIRSF" id="PIRSF000524">
    <property type="entry name" value="SPT"/>
    <property type="match status" value="1"/>
</dbReference>
<keyword evidence="7" id="KW-0032">Aminotransferase</keyword>